<feature type="transmembrane region" description="Helical" evidence="1">
    <location>
        <begin position="16"/>
        <end position="35"/>
    </location>
</feature>
<accession>A0A4P7C2V6</accession>
<evidence type="ECO:0008006" key="4">
    <source>
        <dbReference type="Google" id="ProtNLM"/>
    </source>
</evidence>
<reference evidence="2 3" key="1">
    <citation type="submission" date="2019-03" db="EMBL/GenBank/DDBJ databases">
        <title>The genome sequence of Nitrosococcus wardiae strain D1FHST reveals the archetypal metabolic capacity of ammonia-oxidizing Gammaproteobacteria.</title>
        <authorList>
            <person name="Wang L."/>
            <person name="Lim C.K."/>
            <person name="Hanson T.E."/>
            <person name="Dang H."/>
            <person name="Klotz M.G."/>
        </authorList>
    </citation>
    <scope>NUCLEOTIDE SEQUENCE [LARGE SCALE GENOMIC DNA]</scope>
    <source>
        <strain evidence="2 3">D1FHS</strain>
    </source>
</reference>
<dbReference type="Proteomes" id="UP000294325">
    <property type="component" value="Chromosome"/>
</dbReference>
<keyword evidence="1" id="KW-0812">Transmembrane</keyword>
<dbReference type="EMBL" id="CP038033">
    <property type="protein sequence ID" value="QBQ56020.1"/>
    <property type="molecule type" value="Genomic_DNA"/>
</dbReference>
<dbReference type="SUPFAM" id="SSF53474">
    <property type="entry name" value="alpha/beta-Hydrolases"/>
    <property type="match status" value="1"/>
</dbReference>
<name>A0A4P7C2V6_9GAMM</name>
<organism evidence="2 3">
    <name type="scientific">Nitrosococcus wardiae</name>
    <dbReference type="NCBI Taxonomy" id="1814290"/>
    <lineage>
        <taxon>Bacteria</taxon>
        <taxon>Pseudomonadati</taxon>
        <taxon>Pseudomonadota</taxon>
        <taxon>Gammaproteobacteria</taxon>
        <taxon>Chromatiales</taxon>
        <taxon>Chromatiaceae</taxon>
        <taxon>Nitrosococcus</taxon>
    </lineage>
</organism>
<dbReference type="RefSeq" id="WP_134359273.1">
    <property type="nucleotide sequence ID" value="NZ_CP038033.1"/>
</dbReference>
<evidence type="ECO:0000313" key="3">
    <source>
        <dbReference type="Proteomes" id="UP000294325"/>
    </source>
</evidence>
<keyword evidence="1" id="KW-0472">Membrane</keyword>
<keyword evidence="1" id="KW-1133">Transmembrane helix</keyword>
<proteinExistence type="predicted"/>
<evidence type="ECO:0000313" key="2">
    <source>
        <dbReference type="EMBL" id="QBQ56020.1"/>
    </source>
</evidence>
<gene>
    <name evidence="2" type="ORF">E3U44_17020</name>
</gene>
<dbReference type="InterPro" id="IPR029058">
    <property type="entry name" value="AB_hydrolase_fold"/>
</dbReference>
<protein>
    <recommendedName>
        <fullName evidence="4">Alpha/beta hydrolase</fullName>
    </recommendedName>
</protein>
<keyword evidence="3" id="KW-1185">Reference proteome</keyword>
<sequence>MRKPVEIELSTSGANLYIFFGGIAAGIAIPPFEFYNSSKIINENKIFIRDFSQCWYQNGLPGISKNINSTAKYIRCQIEEIRPKKIFFVGNSMGGYAAILFAKLTGNGEAIAFAPKTFISPILRLKHKDPRWKKQILATYKKASLKIKSGT</sequence>
<dbReference type="Gene3D" id="3.40.50.1820">
    <property type="entry name" value="alpha/beta hydrolase"/>
    <property type="match status" value="1"/>
</dbReference>
<dbReference type="OrthoDB" id="6871537at2"/>
<dbReference type="AlphaFoldDB" id="A0A4P7C2V6"/>
<evidence type="ECO:0000256" key="1">
    <source>
        <dbReference type="SAM" id="Phobius"/>
    </source>
</evidence>
<dbReference type="KEGG" id="nwr:E3U44_17020"/>